<feature type="domain" description="Calcineurin-like phosphoesterase" evidence="2">
    <location>
        <begin position="94"/>
        <end position="254"/>
    </location>
</feature>
<dbReference type="GeneID" id="69468601"/>
<evidence type="ECO:0000313" key="3">
    <source>
        <dbReference type="EMBL" id="VYS74374.1"/>
    </source>
</evidence>
<dbReference type="Pfam" id="PF12850">
    <property type="entry name" value="Metallophos_2"/>
    <property type="match status" value="1"/>
</dbReference>
<protein>
    <submittedName>
        <fullName evidence="3">Calcineurin-like phosphoesterase superfamily domain protein</fullName>
    </submittedName>
</protein>
<gene>
    <name evidence="3" type="ORF">ACLFYP115_00180</name>
</gene>
<evidence type="ECO:0000256" key="1">
    <source>
        <dbReference type="ARBA" id="ARBA00008950"/>
    </source>
</evidence>
<dbReference type="SUPFAM" id="SSF56300">
    <property type="entry name" value="Metallo-dependent phosphatases"/>
    <property type="match status" value="1"/>
</dbReference>
<proteinExistence type="inferred from homology"/>
<evidence type="ECO:0000259" key="2">
    <source>
        <dbReference type="Pfam" id="PF12850"/>
    </source>
</evidence>
<dbReference type="GO" id="GO:0016020">
    <property type="term" value="C:membrane"/>
    <property type="evidence" value="ECO:0007669"/>
    <property type="project" value="GOC"/>
</dbReference>
<name>A0A6N2R0S8_9FIRM</name>
<dbReference type="GO" id="GO:0009245">
    <property type="term" value="P:lipid A biosynthetic process"/>
    <property type="evidence" value="ECO:0007669"/>
    <property type="project" value="TreeGrafter"/>
</dbReference>
<dbReference type="InterPro" id="IPR043461">
    <property type="entry name" value="LpxH-like"/>
</dbReference>
<dbReference type="PANTHER" id="PTHR34990">
    <property type="entry name" value="UDP-2,3-DIACYLGLUCOSAMINE HYDROLASE-RELATED"/>
    <property type="match status" value="1"/>
</dbReference>
<accession>A0A6N2R0S8</accession>
<dbReference type="Gene3D" id="3.60.21.10">
    <property type="match status" value="1"/>
</dbReference>
<dbReference type="RefSeq" id="WP_006565733.1">
    <property type="nucleotide sequence ID" value="NZ_BAABRZ010000005.1"/>
</dbReference>
<dbReference type="EMBL" id="CACRSQ010000002">
    <property type="protein sequence ID" value="VYS74374.1"/>
    <property type="molecule type" value="Genomic_DNA"/>
</dbReference>
<dbReference type="AlphaFoldDB" id="A0A6N2R0S8"/>
<sequence>MNCRAVERKLDQVYKHVPVIPFDSGTKLVVMSDCHRGQGNAGDNFLANQAVCFGALEYYFQKGFTYVELGDGDELWENRKLKTIVEVHDDIFWMMSRFYEEKRLYMVYGNHDIVKRNKSYMQRHCGCYYCDAAHQVQSLFPDISVREGLIFRNRKDGKEIFMVHGHQGDFLNDTLWPVSRFLVRYVWRYMELIGFLDPTGAGRPRKAKERIEKRLADYGSSRKKILIAGHTHRPAFSKPGEGTYFNSGSCVHPRCITCIEIEDNRISLVKWSVRSGEDRILRVEREVLEDPVSLTEYAAAEK</sequence>
<organism evidence="3">
    <name type="scientific">Anaerostipes caccae</name>
    <dbReference type="NCBI Taxonomy" id="105841"/>
    <lineage>
        <taxon>Bacteria</taxon>
        <taxon>Bacillati</taxon>
        <taxon>Bacillota</taxon>
        <taxon>Clostridia</taxon>
        <taxon>Lachnospirales</taxon>
        <taxon>Lachnospiraceae</taxon>
        <taxon>Anaerostipes</taxon>
    </lineage>
</organism>
<comment type="similarity">
    <text evidence="1">Belongs to the metallophosphoesterase superfamily. YfcE family.</text>
</comment>
<dbReference type="PANTHER" id="PTHR34990:SF2">
    <property type="entry name" value="BLL8164 PROTEIN"/>
    <property type="match status" value="1"/>
</dbReference>
<reference evidence="3" key="1">
    <citation type="submission" date="2019-11" db="EMBL/GenBank/DDBJ databases">
        <authorList>
            <person name="Feng L."/>
        </authorList>
    </citation>
    <scope>NUCLEOTIDE SEQUENCE</scope>
    <source>
        <strain evidence="3">AcaccaeLFYP115</strain>
    </source>
</reference>
<dbReference type="InterPro" id="IPR024654">
    <property type="entry name" value="Calcineurin-like_PHP_lpxH"/>
</dbReference>
<dbReference type="InterPro" id="IPR029052">
    <property type="entry name" value="Metallo-depent_PP-like"/>
</dbReference>
<dbReference type="GO" id="GO:0008758">
    <property type="term" value="F:UDP-2,3-diacylglucosamine hydrolase activity"/>
    <property type="evidence" value="ECO:0007669"/>
    <property type="project" value="TreeGrafter"/>
</dbReference>